<dbReference type="RefSeq" id="WP_194701487.1">
    <property type="nucleotide sequence ID" value="NZ_JADKNH010000005.1"/>
</dbReference>
<keyword evidence="3" id="KW-1185">Reference proteome</keyword>
<evidence type="ECO:0000313" key="3">
    <source>
        <dbReference type="Proteomes" id="UP000614200"/>
    </source>
</evidence>
<organism evidence="2 3">
    <name type="scientific">Fusibacter ferrireducens</name>
    <dbReference type="NCBI Taxonomy" id="2785058"/>
    <lineage>
        <taxon>Bacteria</taxon>
        <taxon>Bacillati</taxon>
        <taxon>Bacillota</taxon>
        <taxon>Clostridia</taxon>
        <taxon>Eubacteriales</taxon>
        <taxon>Eubacteriales Family XII. Incertae Sedis</taxon>
        <taxon>Fusibacter</taxon>
    </lineage>
</organism>
<reference evidence="2 3" key="1">
    <citation type="submission" date="2020-11" db="EMBL/GenBank/DDBJ databases">
        <title>Fusibacter basophilias sp. nov.</title>
        <authorList>
            <person name="Qiu D."/>
        </authorList>
    </citation>
    <scope>NUCLEOTIDE SEQUENCE [LARGE SCALE GENOMIC DNA]</scope>
    <source>
        <strain evidence="2 3">Q10-2</strain>
    </source>
</reference>
<proteinExistence type="predicted"/>
<comment type="caution">
    <text evidence="2">The sequence shown here is derived from an EMBL/GenBank/DDBJ whole genome shotgun (WGS) entry which is preliminary data.</text>
</comment>
<evidence type="ECO:0000313" key="2">
    <source>
        <dbReference type="EMBL" id="MBF4693242.1"/>
    </source>
</evidence>
<accession>A0ABR9ZS07</accession>
<name>A0ABR9ZS07_9FIRM</name>
<gene>
    <name evidence="2" type="ORF">ISU02_08930</name>
</gene>
<keyword evidence="1" id="KW-1133">Transmembrane helix</keyword>
<dbReference type="EMBL" id="JADKNH010000005">
    <property type="protein sequence ID" value="MBF4693242.1"/>
    <property type="molecule type" value="Genomic_DNA"/>
</dbReference>
<keyword evidence="1" id="KW-0812">Transmembrane</keyword>
<protein>
    <recommendedName>
        <fullName evidence="4">DUF948 domain-containing protein</fullName>
    </recommendedName>
</protein>
<evidence type="ECO:0008006" key="4">
    <source>
        <dbReference type="Google" id="ProtNLM"/>
    </source>
</evidence>
<sequence>MNSEIVISLKDILLFVLWGLLVVIFTYLILILTKAFKIIKTVNHVVEDNRTKIDATLDVIPDLTKNIEVISGEFAHDVSAFRGTVDNVAETSESITETLKENQSFMDGIASFMHTVAIGKAIYDKFFGEKLEDLKETIKETEKELNDL</sequence>
<evidence type="ECO:0000256" key="1">
    <source>
        <dbReference type="SAM" id="Phobius"/>
    </source>
</evidence>
<keyword evidence="1" id="KW-0472">Membrane</keyword>
<feature type="transmembrane region" description="Helical" evidence="1">
    <location>
        <begin position="12"/>
        <end position="32"/>
    </location>
</feature>
<dbReference type="Proteomes" id="UP000614200">
    <property type="component" value="Unassembled WGS sequence"/>
</dbReference>